<feature type="compositionally biased region" description="Pro residues" evidence="1">
    <location>
        <begin position="196"/>
        <end position="209"/>
    </location>
</feature>
<evidence type="ECO:0000256" key="2">
    <source>
        <dbReference type="SAM" id="SignalP"/>
    </source>
</evidence>
<reference evidence="3" key="1">
    <citation type="submission" date="2018-07" db="EMBL/GenBank/DDBJ databases">
        <authorList>
            <person name="Quirk P.G."/>
            <person name="Krulwich T.A."/>
        </authorList>
    </citation>
    <scope>NUCLEOTIDE SEQUENCE</scope>
    <source>
        <strain evidence="3">Anand</strain>
    </source>
</reference>
<feature type="region of interest" description="Disordered" evidence="1">
    <location>
        <begin position="102"/>
        <end position="132"/>
    </location>
</feature>
<feature type="compositionally biased region" description="Low complexity" evidence="1">
    <location>
        <begin position="303"/>
        <end position="331"/>
    </location>
</feature>
<gene>
    <name evidence="4" type="ORF">TAT_000216800</name>
    <name evidence="3" type="ORF">TAV_000216800</name>
</gene>
<keyword evidence="2" id="KW-0732">Signal</keyword>
<dbReference type="InterPro" id="IPR011695">
    <property type="entry name" value="Tash_PEST_motif"/>
</dbReference>
<feature type="compositionally biased region" description="Low complexity" evidence="1">
    <location>
        <begin position="78"/>
        <end position="87"/>
    </location>
</feature>
<dbReference type="EMBL" id="UIVS01000003">
    <property type="protein sequence ID" value="SVP92375.1"/>
    <property type="molecule type" value="Genomic_DNA"/>
</dbReference>
<organism evidence="3">
    <name type="scientific">Theileria annulata</name>
    <dbReference type="NCBI Taxonomy" id="5874"/>
    <lineage>
        <taxon>Eukaryota</taxon>
        <taxon>Sar</taxon>
        <taxon>Alveolata</taxon>
        <taxon>Apicomplexa</taxon>
        <taxon>Aconoidasida</taxon>
        <taxon>Piroplasmida</taxon>
        <taxon>Theileriidae</taxon>
        <taxon>Theileria</taxon>
    </lineage>
</organism>
<feature type="compositionally biased region" description="Polar residues" evidence="1">
    <location>
        <begin position="26"/>
        <end position="36"/>
    </location>
</feature>
<dbReference type="VEuPathDB" id="PiroplasmaDB:TA17550"/>
<proteinExistence type="predicted"/>
<sequence length="580" mass="67722">MKSYRLIIHVLIFLLIGYSGCSDKPTNTQGSNSSEDNLPKIGGLSLVDYSDSDDEDNFQVTTTSETTQTETITEETTDGQTETTQNEPVKDVGIQTETEPHQYQPHVPYQPTQQPQQPQYGYQPIPYQPVHYQPQPVYQQGYQYPEYGQYQPIPQPYTAYEQYTQPTPPGYTGYEPPQGYQPQPVYQPGYLQQPYYPGPEPYQPYPPTPYVQYPQPTQPYGPTPQYQPHGPYQPPQYQPHEPQQSHSSRKKYQQYKPRYAETIPRFSKLQLRTRVQHTKPRYTTTEPPTQSRQPIHILKRPGQRTQTTTQQSSKEATQATTQTQDSTVTAAELEPETIPVEVGSDEDEDEGEDEPPGDGEGEDDKKEKKPKKIKKCKEIKFLKKDNYGNAVPMTEKDYEIVYENDYSVKYIFKPTLDEVLCDGESVYKHRVRNRRTSSLIYNKMRHNFILENVEGMYVCNYKNNFWKVFRHKFLPMVHLYTKDSYGNVMKLSSENYTIEIGDKGSYKFTIKDGVKCSKITLSKHLVWEKKNNEDYPICFYINLKYEFYILFKDYIYKYTRRGNVYMPAHPITSDQLKKEN</sequence>
<feature type="region of interest" description="Disordered" evidence="1">
    <location>
        <begin position="160"/>
        <end position="370"/>
    </location>
</feature>
<dbReference type="EMBL" id="UIVT01000003">
    <property type="protein sequence ID" value="SVP93180.1"/>
    <property type="molecule type" value="Genomic_DNA"/>
</dbReference>
<feature type="signal peptide" evidence="2">
    <location>
        <begin position="1"/>
        <end position="22"/>
    </location>
</feature>
<evidence type="ECO:0000313" key="4">
    <source>
        <dbReference type="EMBL" id="SVP93180.1"/>
    </source>
</evidence>
<feature type="compositionally biased region" description="Polar residues" evidence="1">
    <location>
        <begin position="281"/>
        <end position="293"/>
    </location>
</feature>
<dbReference type="InterPro" id="IPR007480">
    <property type="entry name" value="DUF529"/>
</dbReference>
<dbReference type="AlphaFoldDB" id="A0A3B0MRV3"/>
<protein>
    <submittedName>
        <fullName evidence="3">Theileria-specific sub-telomeric protein, SVSP family, putative</fullName>
    </submittedName>
</protein>
<evidence type="ECO:0000313" key="3">
    <source>
        <dbReference type="EMBL" id="SVP92375.1"/>
    </source>
</evidence>
<feature type="compositionally biased region" description="Acidic residues" evidence="1">
    <location>
        <begin position="343"/>
        <end position="362"/>
    </location>
</feature>
<feature type="compositionally biased region" description="Low complexity" evidence="1">
    <location>
        <begin position="61"/>
        <end position="71"/>
    </location>
</feature>
<dbReference type="Pfam" id="PF04385">
    <property type="entry name" value="FAINT"/>
    <property type="match status" value="1"/>
</dbReference>
<feature type="chain" id="PRO_5036335383" evidence="2">
    <location>
        <begin position="23"/>
        <end position="580"/>
    </location>
</feature>
<name>A0A3B0MRV3_THEAN</name>
<evidence type="ECO:0000256" key="1">
    <source>
        <dbReference type="SAM" id="MobiDB-lite"/>
    </source>
</evidence>
<dbReference type="Pfam" id="PF07708">
    <property type="entry name" value="Tash_PEST"/>
    <property type="match status" value="1"/>
</dbReference>
<feature type="region of interest" description="Disordered" evidence="1">
    <location>
        <begin position="26"/>
        <end position="89"/>
    </location>
</feature>
<feature type="compositionally biased region" description="Low complexity" evidence="1">
    <location>
        <begin position="160"/>
        <end position="195"/>
    </location>
</feature>
<accession>A0A3B0MRV3</accession>